<sequence>MSEAEVLALPVSVPLELANRALGIGRTRGYQRAKSGTYPIAVMRHGVAYRCRRADILNYLGITSRDTAASLA</sequence>
<dbReference type="EMBL" id="CP053189">
    <property type="protein sequence ID" value="QJS14670.1"/>
    <property type="molecule type" value="Genomic_DNA"/>
</dbReference>
<keyword evidence="2" id="KW-1185">Reference proteome</keyword>
<evidence type="ECO:0008006" key="3">
    <source>
        <dbReference type="Google" id="ProtNLM"/>
    </source>
</evidence>
<name>A0A6M4Q106_9ACTN</name>
<evidence type="ECO:0000313" key="1">
    <source>
        <dbReference type="EMBL" id="QJS14670.1"/>
    </source>
</evidence>
<evidence type="ECO:0000313" key="2">
    <source>
        <dbReference type="Proteomes" id="UP000502641"/>
    </source>
</evidence>
<dbReference type="AlphaFoldDB" id="A0A6M4Q106"/>
<reference evidence="1 2" key="1">
    <citation type="submission" date="2020-05" db="EMBL/GenBank/DDBJ databases">
        <authorList>
            <person name="Li K."/>
        </authorList>
    </citation>
    <scope>NUCLEOTIDE SEQUENCE [LARGE SCALE GENOMIC DNA]</scope>
    <source>
        <strain evidence="2">jing01</strain>
    </source>
</reference>
<proteinExistence type="predicted"/>
<protein>
    <recommendedName>
        <fullName evidence="3">DNA-binding protein</fullName>
    </recommendedName>
</protein>
<organism evidence="1 2">
    <name type="scientific">Streptomyces argyrophylli</name>
    <dbReference type="NCBI Taxonomy" id="2726118"/>
    <lineage>
        <taxon>Bacteria</taxon>
        <taxon>Bacillati</taxon>
        <taxon>Actinomycetota</taxon>
        <taxon>Actinomycetes</taxon>
        <taxon>Kitasatosporales</taxon>
        <taxon>Streptomycetaceae</taxon>
        <taxon>Streptomyces</taxon>
    </lineage>
</organism>
<dbReference type="KEGG" id="sarg:HKX69_30065"/>
<accession>A0A6M4Q106</accession>
<dbReference type="Proteomes" id="UP000502641">
    <property type="component" value="Chromosome"/>
</dbReference>
<gene>
    <name evidence="1" type="ORF">HKX69_30065</name>
</gene>